<reference evidence="7" key="1">
    <citation type="submission" date="2021-03" db="EMBL/GenBank/DDBJ databases">
        <title>Antimicrobial resistance genes in bacteria isolated from Japanese honey, and their potential for conferring macrolide and lincosamide resistance in the American foulbrood pathogen Paenibacillus larvae.</title>
        <authorList>
            <person name="Okamoto M."/>
            <person name="Kumagai M."/>
            <person name="Kanamori H."/>
            <person name="Takamatsu D."/>
        </authorList>
    </citation>
    <scope>NUCLEOTIDE SEQUENCE</scope>
    <source>
        <strain evidence="7">J40TS1</strain>
    </source>
</reference>
<dbReference type="SMART" id="SM00220">
    <property type="entry name" value="S_TKc"/>
    <property type="match status" value="1"/>
</dbReference>
<keyword evidence="8" id="KW-1185">Reference proteome</keyword>
<dbReference type="PANTHER" id="PTHR43671:SF13">
    <property type="entry name" value="SERINE_THREONINE-PROTEIN KINASE NEK2"/>
    <property type="match status" value="1"/>
</dbReference>
<evidence type="ECO:0000256" key="5">
    <source>
        <dbReference type="ARBA" id="ARBA00022840"/>
    </source>
</evidence>
<gene>
    <name evidence="7" type="ORF">J40TS1_05650</name>
</gene>
<dbReference type="SUPFAM" id="SSF56112">
    <property type="entry name" value="Protein kinase-like (PK-like)"/>
    <property type="match status" value="1"/>
</dbReference>
<dbReference type="Pfam" id="PF00069">
    <property type="entry name" value="Pkinase"/>
    <property type="match status" value="1"/>
</dbReference>
<protein>
    <recommendedName>
        <fullName evidence="1">non-specific serine/threonine protein kinase</fullName>
        <ecNumber evidence="1">2.7.11.1</ecNumber>
    </recommendedName>
</protein>
<accession>A0A919YJA1</accession>
<dbReference type="Proteomes" id="UP000683139">
    <property type="component" value="Unassembled WGS sequence"/>
</dbReference>
<keyword evidence="4" id="KW-0418">Kinase</keyword>
<evidence type="ECO:0000256" key="4">
    <source>
        <dbReference type="ARBA" id="ARBA00022777"/>
    </source>
</evidence>
<dbReference type="AlphaFoldDB" id="A0A919YJA1"/>
<keyword evidence="5" id="KW-0067">ATP-binding</keyword>
<feature type="domain" description="Protein kinase" evidence="6">
    <location>
        <begin position="13"/>
        <end position="272"/>
    </location>
</feature>
<dbReference type="PROSITE" id="PS50011">
    <property type="entry name" value="PROTEIN_KINASE_DOM"/>
    <property type="match status" value="1"/>
</dbReference>
<dbReference type="PANTHER" id="PTHR43671">
    <property type="entry name" value="SERINE/THREONINE-PROTEIN KINASE NEK"/>
    <property type="match status" value="1"/>
</dbReference>
<dbReference type="EMBL" id="BOSE01000001">
    <property type="protein sequence ID" value="GIP14923.1"/>
    <property type="molecule type" value="Genomic_DNA"/>
</dbReference>
<evidence type="ECO:0000256" key="1">
    <source>
        <dbReference type="ARBA" id="ARBA00012513"/>
    </source>
</evidence>
<dbReference type="EC" id="2.7.11.1" evidence="1"/>
<organism evidence="7 8">
    <name type="scientific">Paenibacillus montaniterrae</name>
    <dbReference type="NCBI Taxonomy" id="429341"/>
    <lineage>
        <taxon>Bacteria</taxon>
        <taxon>Bacillati</taxon>
        <taxon>Bacillota</taxon>
        <taxon>Bacilli</taxon>
        <taxon>Bacillales</taxon>
        <taxon>Paenibacillaceae</taxon>
        <taxon>Paenibacillus</taxon>
    </lineage>
</organism>
<evidence type="ECO:0000256" key="3">
    <source>
        <dbReference type="ARBA" id="ARBA00022741"/>
    </source>
</evidence>
<name>A0A919YJA1_9BACL</name>
<evidence type="ECO:0000313" key="7">
    <source>
        <dbReference type="EMBL" id="GIP14923.1"/>
    </source>
</evidence>
<dbReference type="InterPro" id="IPR000719">
    <property type="entry name" value="Prot_kinase_dom"/>
</dbReference>
<dbReference type="Gene3D" id="1.10.510.10">
    <property type="entry name" value="Transferase(Phosphotransferase) domain 1"/>
    <property type="match status" value="1"/>
</dbReference>
<keyword evidence="2" id="KW-0808">Transferase</keyword>
<evidence type="ECO:0000259" key="6">
    <source>
        <dbReference type="PROSITE" id="PS50011"/>
    </source>
</evidence>
<evidence type="ECO:0000313" key="8">
    <source>
        <dbReference type="Proteomes" id="UP000683139"/>
    </source>
</evidence>
<dbReference type="CDD" id="cd14014">
    <property type="entry name" value="STKc_PknB_like"/>
    <property type="match status" value="1"/>
</dbReference>
<dbReference type="Gene3D" id="3.30.200.20">
    <property type="entry name" value="Phosphorylase Kinase, domain 1"/>
    <property type="match status" value="1"/>
</dbReference>
<dbReference type="GO" id="GO:0004674">
    <property type="term" value="F:protein serine/threonine kinase activity"/>
    <property type="evidence" value="ECO:0007669"/>
    <property type="project" value="UniProtKB-EC"/>
</dbReference>
<proteinExistence type="predicted"/>
<comment type="caution">
    <text evidence="7">The sequence shown here is derived from an EMBL/GenBank/DDBJ whole genome shotgun (WGS) entry which is preliminary data.</text>
</comment>
<evidence type="ECO:0000256" key="2">
    <source>
        <dbReference type="ARBA" id="ARBA00022679"/>
    </source>
</evidence>
<dbReference type="InterPro" id="IPR050660">
    <property type="entry name" value="NEK_Ser/Thr_kinase"/>
</dbReference>
<keyword evidence="3" id="KW-0547">Nucleotide-binding</keyword>
<dbReference type="GO" id="GO:0005524">
    <property type="term" value="F:ATP binding"/>
    <property type="evidence" value="ECO:0007669"/>
    <property type="project" value="UniProtKB-KW"/>
</dbReference>
<dbReference type="PROSITE" id="PS00108">
    <property type="entry name" value="PROTEIN_KINASE_ST"/>
    <property type="match status" value="1"/>
</dbReference>
<dbReference type="InterPro" id="IPR008271">
    <property type="entry name" value="Ser/Thr_kinase_AS"/>
</dbReference>
<sequence>MAEGSTHIINGRYELVHKAADGGMGELYYARDLKLNGIARALKMLKHIEGAQEQWIAQEAYLLTRLQHRCLPSIYDFSASDDGSSHPFLVMDWIDGISLAQLLQQGTKPLALSYIYYIAQEVLEALCYLHAQHPVIVHRDIKPSNIMLGKDGSVKLIDFGISKQLGQGNAATFRFGTRGYSAPEQLLGQATDERSDIYSFGATLLTMLGVNSAQLLDSSNPQRELRRRLAAVPKGLAQLIFDCLQPLPQHRPQRAAELLEKLGGLALAHENSGLSAVKANVREAKFVGRRIAVIGAHAGAGATLLALALAQLYHGEAASFAYIEHRSSGGELGGFHLQPASMSDFENASQALEEDRLLKQAGAGCYYLANPLSELSEQERMKQTCELASLLALQQDVLVDYSSHWKAQQIEQMVEHADLILLVNSPWLMKQEPQAKQLLKLLLQQASGRQLPIIWISNRDQPFHARHAWHKLSGQLAHLKIPELSSKKVLNALWTDNSFPPYASLTVEIGKYLMPLMKKLIRLQ</sequence>
<dbReference type="RefSeq" id="WP_213513102.1">
    <property type="nucleotide sequence ID" value="NZ_BOSE01000001.1"/>
</dbReference>
<dbReference type="InterPro" id="IPR011009">
    <property type="entry name" value="Kinase-like_dom_sf"/>
</dbReference>